<dbReference type="GO" id="GO:0003677">
    <property type="term" value="F:DNA binding"/>
    <property type="evidence" value="ECO:0007669"/>
    <property type="project" value="UniProtKB-KW"/>
</dbReference>
<keyword evidence="7" id="KW-1185">Reference proteome</keyword>
<proteinExistence type="predicted"/>
<comment type="caution">
    <text evidence="6">The sequence shown here is derived from an EMBL/GenBank/DDBJ whole genome shotgun (WGS) entry which is preliminary data.</text>
</comment>
<dbReference type="PANTHER" id="PTHR30146:SF151">
    <property type="entry name" value="HTH-TYPE TRANSCRIPTIONAL REPRESSOR CYTR"/>
    <property type="match status" value="1"/>
</dbReference>
<dbReference type="Gene3D" id="3.40.50.2300">
    <property type="match status" value="2"/>
</dbReference>
<evidence type="ECO:0000256" key="3">
    <source>
        <dbReference type="ARBA" id="ARBA00023125"/>
    </source>
</evidence>
<dbReference type="InterPro" id="IPR000843">
    <property type="entry name" value="HTH_LacI"/>
</dbReference>
<evidence type="ECO:0000256" key="1">
    <source>
        <dbReference type="ARBA" id="ARBA00022491"/>
    </source>
</evidence>
<sequence>MRLKLSQWTLYMCASSRVTLDAVADAAGVSRITVSRAFSNPERLRQDTLDHVLRTASELGYRPKRAPVSTKDAPRTRRIGVVSPDMDNPFFGRIASSINRLGFEEDIDIVMYDSFESEAQESRIIHRLIAQNVDAIILSVISSDVMYQTRQPQWLKALETARIPLILVDREVNVPHFGGVYIDNLDCGYQAGRWMIDQSIRDVLVVSGPSDSLVSIGRTSGIREALGSAAQIDVRYADFTMTPAYHLMKQRLQEAPPPQGIIGINNQISLGILKACAEQKLYPGRGITLFSIDEVALADVFGMHIPCMRLDTDEMAARALSMALQATRHDVGGGTRMIVRGKLKP</sequence>
<dbReference type="InterPro" id="IPR010982">
    <property type="entry name" value="Lambda_DNA-bd_dom_sf"/>
</dbReference>
<accession>A0ABU1GSY7</accession>
<dbReference type="SUPFAM" id="SSF53822">
    <property type="entry name" value="Periplasmic binding protein-like I"/>
    <property type="match status" value="1"/>
</dbReference>
<gene>
    <name evidence="6" type="ORF">QC825_02475</name>
</gene>
<protein>
    <submittedName>
        <fullName evidence="6">LacI family DNA-binding transcriptional regulator</fullName>
    </submittedName>
</protein>
<organism evidence="6 7">
    <name type="scientific">Larsenimonas suaedae</name>
    <dbReference type="NCBI Taxonomy" id="1851019"/>
    <lineage>
        <taxon>Bacteria</taxon>
        <taxon>Pseudomonadati</taxon>
        <taxon>Pseudomonadota</taxon>
        <taxon>Gammaproteobacteria</taxon>
        <taxon>Oceanospirillales</taxon>
        <taxon>Halomonadaceae</taxon>
        <taxon>Larsenimonas</taxon>
    </lineage>
</organism>
<dbReference type="Pfam" id="PF00356">
    <property type="entry name" value="LacI"/>
    <property type="match status" value="1"/>
</dbReference>
<dbReference type="Proteomes" id="UP001269375">
    <property type="component" value="Unassembled WGS sequence"/>
</dbReference>
<dbReference type="InterPro" id="IPR025997">
    <property type="entry name" value="SBP_2_dom"/>
</dbReference>
<dbReference type="SMART" id="SM00354">
    <property type="entry name" value="HTH_LACI"/>
    <property type="match status" value="1"/>
</dbReference>
<keyword evidence="2" id="KW-0805">Transcription regulation</keyword>
<name>A0ABU1GSY7_9GAMM</name>
<dbReference type="EMBL" id="JARWAO010000001">
    <property type="protein sequence ID" value="MDR5894940.1"/>
    <property type="molecule type" value="Genomic_DNA"/>
</dbReference>
<dbReference type="PROSITE" id="PS50932">
    <property type="entry name" value="HTH_LACI_2"/>
    <property type="match status" value="1"/>
</dbReference>
<dbReference type="Pfam" id="PF13407">
    <property type="entry name" value="Peripla_BP_4"/>
    <property type="match status" value="1"/>
</dbReference>
<dbReference type="CDD" id="cd01392">
    <property type="entry name" value="HTH_LacI"/>
    <property type="match status" value="1"/>
</dbReference>
<dbReference type="CDD" id="cd06267">
    <property type="entry name" value="PBP1_LacI_sugar_binding-like"/>
    <property type="match status" value="1"/>
</dbReference>
<dbReference type="InterPro" id="IPR028082">
    <property type="entry name" value="Peripla_BP_I"/>
</dbReference>
<evidence type="ECO:0000259" key="5">
    <source>
        <dbReference type="PROSITE" id="PS50932"/>
    </source>
</evidence>
<evidence type="ECO:0000256" key="2">
    <source>
        <dbReference type="ARBA" id="ARBA00023015"/>
    </source>
</evidence>
<evidence type="ECO:0000313" key="6">
    <source>
        <dbReference type="EMBL" id="MDR5894940.1"/>
    </source>
</evidence>
<dbReference type="Gene3D" id="1.10.260.40">
    <property type="entry name" value="lambda repressor-like DNA-binding domains"/>
    <property type="match status" value="1"/>
</dbReference>
<keyword evidence="3 6" id="KW-0238">DNA-binding</keyword>
<keyword evidence="4" id="KW-0804">Transcription</keyword>
<dbReference type="RefSeq" id="WP_251592611.1">
    <property type="nucleotide sequence ID" value="NZ_JAMLJI010000002.1"/>
</dbReference>
<feature type="domain" description="HTH lacI-type" evidence="5">
    <location>
        <begin position="18"/>
        <end position="72"/>
    </location>
</feature>
<evidence type="ECO:0000313" key="7">
    <source>
        <dbReference type="Proteomes" id="UP001269375"/>
    </source>
</evidence>
<evidence type="ECO:0000256" key="4">
    <source>
        <dbReference type="ARBA" id="ARBA00023163"/>
    </source>
</evidence>
<keyword evidence="1" id="KW-0678">Repressor</keyword>
<dbReference type="SUPFAM" id="SSF47413">
    <property type="entry name" value="lambda repressor-like DNA-binding domains"/>
    <property type="match status" value="1"/>
</dbReference>
<reference evidence="6 7" key="1">
    <citation type="submission" date="2023-04" db="EMBL/GenBank/DDBJ databases">
        <title>A long-awaited taxogenomic arrangement of the family Halomonadaceae.</title>
        <authorList>
            <person name="De La Haba R."/>
            <person name="Chuvochina M."/>
            <person name="Wittouck S."/>
            <person name="Arahal D.R."/>
            <person name="Sanchez-Porro C."/>
            <person name="Hugenholtz P."/>
            <person name="Ventosa A."/>
        </authorList>
    </citation>
    <scope>NUCLEOTIDE SEQUENCE [LARGE SCALE GENOMIC DNA]</scope>
    <source>
        <strain evidence="6 7">DSM 22428</strain>
    </source>
</reference>
<dbReference type="PANTHER" id="PTHR30146">
    <property type="entry name" value="LACI-RELATED TRANSCRIPTIONAL REPRESSOR"/>
    <property type="match status" value="1"/>
</dbReference>